<proteinExistence type="predicted"/>
<reference evidence="2" key="1">
    <citation type="journal article" date="2020" name="mSystems">
        <title>Genome- and Community-Level Interaction Insights into Carbon Utilization and Element Cycling Functions of Hydrothermarchaeota in Hydrothermal Sediment.</title>
        <authorList>
            <person name="Zhou Z."/>
            <person name="Liu Y."/>
            <person name="Xu W."/>
            <person name="Pan J."/>
            <person name="Luo Z.H."/>
            <person name="Li M."/>
        </authorList>
    </citation>
    <scope>NUCLEOTIDE SEQUENCE [LARGE SCALE GENOMIC DNA]</scope>
    <source>
        <strain evidence="2">SpSt-82</strain>
    </source>
</reference>
<evidence type="ECO:0008006" key="3">
    <source>
        <dbReference type="Google" id="ProtNLM"/>
    </source>
</evidence>
<sequence>MLLKRKGIKYNVPGVVSVKRQGIPELDEVRQWIEGYVKRVANLRDERDRGVTLLALRDAIEEWLRFYESQGALVEPEWIRVRNFDALLEKNAALFLKVVGKRRLQEERKQVAPNEERWWWWLDKKVEEERKKRLKRTATILGGVALILVALYFFVFRLPPREQQYLNALTAAEQALQNQAFEEVLTHCQEAITIFPERPTPYVVAAIAAEKLGKTREAEHFHQSARALYEKEEDFFLEEAGWYFRAGMLEEAKGCIARVLQKDPENLTALNLLGSIYEAEDNVVEALKVYQLVLDLAEKKNEITLIPVAKMKIGMLQLRLPLSLPLPSPGGE</sequence>
<keyword evidence="1" id="KW-0472">Membrane</keyword>
<accession>A0A7V4TKS3</accession>
<dbReference type="EMBL" id="DTIY01000073">
    <property type="protein sequence ID" value="HGY39940.1"/>
    <property type="molecule type" value="Genomic_DNA"/>
</dbReference>
<name>A0A7V4TKS3_9BACT</name>
<evidence type="ECO:0000256" key="1">
    <source>
        <dbReference type="SAM" id="Phobius"/>
    </source>
</evidence>
<evidence type="ECO:0000313" key="2">
    <source>
        <dbReference type="EMBL" id="HGY39940.1"/>
    </source>
</evidence>
<dbReference type="InterPro" id="IPR011990">
    <property type="entry name" value="TPR-like_helical_dom_sf"/>
</dbReference>
<gene>
    <name evidence="2" type="ORF">ENW11_09060</name>
</gene>
<feature type="transmembrane region" description="Helical" evidence="1">
    <location>
        <begin position="138"/>
        <end position="156"/>
    </location>
</feature>
<keyword evidence="1" id="KW-1133">Transmembrane helix</keyword>
<dbReference type="SMART" id="SM00028">
    <property type="entry name" value="TPR"/>
    <property type="match status" value="3"/>
</dbReference>
<organism evidence="2">
    <name type="scientific">Candidatus Caldatribacterium saccharofermentans</name>
    <dbReference type="NCBI Taxonomy" id="1454753"/>
    <lineage>
        <taxon>Bacteria</taxon>
        <taxon>Pseudomonadati</taxon>
        <taxon>Atribacterota</taxon>
        <taxon>Atribacteria</taxon>
        <taxon>Atribacterales</taxon>
        <taxon>Candidatus Caldatribacteriaceae</taxon>
        <taxon>Candidatus Caldatribacterium</taxon>
    </lineage>
</organism>
<keyword evidence="1" id="KW-0812">Transmembrane</keyword>
<dbReference type="AlphaFoldDB" id="A0A7V4TKS3"/>
<comment type="caution">
    <text evidence="2">The sequence shown here is derived from an EMBL/GenBank/DDBJ whole genome shotgun (WGS) entry which is preliminary data.</text>
</comment>
<protein>
    <recommendedName>
        <fullName evidence="3">Tetratricopeptide repeat protein</fullName>
    </recommendedName>
</protein>
<dbReference type="InterPro" id="IPR019734">
    <property type="entry name" value="TPR_rpt"/>
</dbReference>
<dbReference type="Gene3D" id="1.25.40.10">
    <property type="entry name" value="Tetratricopeptide repeat domain"/>
    <property type="match status" value="1"/>
</dbReference>
<dbReference type="SUPFAM" id="SSF48452">
    <property type="entry name" value="TPR-like"/>
    <property type="match status" value="1"/>
</dbReference>